<keyword evidence="5" id="KW-0498">Mitosis</keyword>
<keyword evidence="7" id="KW-0175">Coiled coil</keyword>
<evidence type="ECO:0000256" key="3">
    <source>
        <dbReference type="ARBA" id="ARBA00022454"/>
    </source>
</evidence>
<keyword evidence="3" id="KW-0158">Chromosome</keyword>
<evidence type="ECO:0000256" key="4">
    <source>
        <dbReference type="ARBA" id="ARBA00022618"/>
    </source>
</evidence>
<evidence type="ECO:0000256" key="9">
    <source>
        <dbReference type="ARBA" id="ARBA00023328"/>
    </source>
</evidence>
<name>A0A5B6YPB3_DAVIN</name>
<gene>
    <name evidence="10" type="ORF">Din_002879</name>
</gene>
<dbReference type="GO" id="GO:0051301">
    <property type="term" value="P:cell division"/>
    <property type="evidence" value="ECO:0007669"/>
    <property type="project" value="UniProtKB-KW"/>
</dbReference>
<comment type="subcellular location">
    <subcellularLocation>
        <location evidence="1">Chromosome</location>
        <location evidence="1">Centromere</location>
        <location evidence="1">Kinetochore</location>
    </subcellularLocation>
</comment>
<evidence type="ECO:0000256" key="5">
    <source>
        <dbReference type="ARBA" id="ARBA00022776"/>
    </source>
</evidence>
<comment type="similarity">
    <text evidence="2">Belongs to the mis12 family.</text>
</comment>
<keyword evidence="8" id="KW-0131">Cell cycle</keyword>
<dbReference type="AlphaFoldDB" id="A0A5B6YPB3"/>
<evidence type="ECO:0000256" key="1">
    <source>
        <dbReference type="ARBA" id="ARBA00004629"/>
    </source>
</evidence>
<dbReference type="PANTHER" id="PTHR14527">
    <property type="entry name" value="PROTEIN MIS12 HOMOLOG"/>
    <property type="match status" value="1"/>
</dbReference>
<evidence type="ECO:0008006" key="11">
    <source>
        <dbReference type="Google" id="ProtNLM"/>
    </source>
</evidence>
<proteinExistence type="inferred from homology"/>
<dbReference type="GO" id="GO:0000070">
    <property type="term" value="P:mitotic sister chromatid segregation"/>
    <property type="evidence" value="ECO:0007669"/>
    <property type="project" value="TreeGrafter"/>
</dbReference>
<keyword evidence="6" id="KW-0995">Kinetochore</keyword>
<keyword evidence="9" id="KW-0137">Centromere</keyword>
<dbReference type="GO" id="GO:0005634">
    <property type="term" value="C:nucleus"/>
    <property type="evidence" value="ECO:0007669"/>
    <property type="project" value="InterPro"/>
</dbReference>
<evidence type="ECO:0000313" key="10">
    <source>
        <dbReference type="EMBL" id="MPA33438.1"/>
    </source>
</evidence>
<accession>A0A5B6YPB3</accession>
<dbReference type="PANTHER" id="PTHR14527:SF2">
    <property type="entry name" value="PROTEIN MIS12 HOMOLOG"/>
    <property type="match status" value="1"/>
</dbReference>
<dbReference type="Pfam" id="PF05859">
    <property type="entry name" value="Mis12"/>
    <property type="match status" value="1"/>
</dbReference>
<keyword evidence="4" id="KW-0132">Cell division</keyword>
<evidence type="ECO:0000256" key="8">
    <source>
        <dbReference type="ARBA" id="ARBA00023306"/>
    </source>
</evidence>
<sequence>MEGSESEAIFDSLNLNPQLFVNGVLNVVHDLADDAFDFFHQDAKTQLKLEGTDRSDDLSKGVAHIRNMIQSVLYKRLAMWETYCLQHCFSVPEGFSLPQANDSPGDSLMDHDALGDPELDAQLDSLRDKLTLVGKETAELNRELQALERQSVVSNRCAGSVNEALQLYEQHSMHDMFQELIRNASELRMKMEKLKRKRVEETECIRKERMNMPNGDMFTIKCGKGLSNATLEELQEFIADIKNV</sequence>
<protein>
    <recommendedName>
        <fullName evidence="11">Centromere protein Mis12</fullName>
    </recommendedName>
</protein>
<reference evidence="10" key="1">
    <citation type="submission" date="2019-08" db="EMBL/GenBank/DDBJ databases">
        <title>Reference gene set and small RNA set construction with multiple tissues from Davidia involucrata Baill.</title>
        <authorList>
            <person name="Yang H."/>
            <person name="Zhou C."/>
            <person name="Li G."/>
            <person name="Wang J."/>
            <person name="Gao P."/>
            <person name="Wang M."/>
            <person name="Wang R."/>
            <person name="Zhao Y."/>
        </authorList>
    </citation>
    <scope>NUCLEOTIDE SEQUENCE</scope>
    <source>
        <tissue evidence="10">Mixed with DoveR01_LX</tissue>
    </source>
</reference>
<dbReference type="GO" id="GO:0000444">
    <property type="term" value="C:MIS12/MIND type complex"/>
    <property type="evidence" value="ECO:0007669"/>
    <property type="project" value="TreeGrafter"/>
</dbReference>
<evidence type="ECO:0000256" key="7">
    <source>
        <dbReference type="ARBA" id="ARBA00023054"/>
    </source>
</evidence>
<evidence type="ECO:0000256" key="2">
    <source>
        <dbReference type="ARBA" id="ARBA00008643"/>
    </source>
</evidence>
<evidence type="ECO:0000256" key="6">
    <source>
        <dbReference type="ARBA" id="ARBA00022838"/>
    </source>
</evidence>
<organism evidence="10">
    <name type="scientific">Davidia involucrata</name>
    <name type="common">Dove tree</name>
    <dbReference type="NCBI Taxonomy" id="16924"/>
    <lineage>
        <taxon>Eukaryota</taxon>
        <taxon>Viridiplantae</taxon>
        <taxon>Streptophyta</taxon>
        <taxon>Embryophyta</taxon>
        <taxon>Tracheophyta</taxon>
        <taxon>Spermatophyta</taxon>
        <taxon>Magnoliopsida</taxon>
        <taxon>eudicotyledons</taxon>
        <taxon>Gunneridae</taxon>
        <taxon>Pentapetalae</taxon>
        <taxon>asterids</taxon>
        <taxon>Cornales</taxon>
        <taxon>Nyssaceae</taxon>
        <taxon>Davidia</taxon>
    </lineage>
</organism>
<dbReference type="EMBL" id="GHES01002879">
    <property type="protein sequence ID" value="MPA33438.1"/>
    <property type="molecule type" value="Transcribed_RNA"/>
</dbReference>
<dbReference type="InterPro" id="IPR008685">
    <property type="entry name" value="Centromere_Mis12"/>
</dbReference>
<dbReference type="GO" id="GO:0051382">
    <property type="term" value="P:kinetochore assembly"/>
    <property type="evidence" value="ECO:0007669"/>
    <property type="project" value="TreeGrafter"/>
</dbReference>